<protein>
    <submittedName>
        <fullName evidence="2 3">Type II/IV secretion system ATPase TadZ/CpaE</fullName>
    </submittedName>
</protein>
<comment type="caution">
    <text evidence="3">The sequence shown here is derived from an EMBL/GenBank/DDBJ whole genome shotgun (WGS) entry which is preliminary data.</text>
</comment>
<dbReference type="Proteomes" id="UP000003515">
    <property type="component" value="Unassembled WGS sequence"/>
</dbReference>
<dbReference type="RefSeq" id="WP_004413014.1">
    <property type="nucleotide sequence ID" value="NZ_ACZV01000005.1"/>
</dbReference>
<feature type="domain" description="AAA" evidence="1">
    <location>
        <begin position="154"/>
        <end position="313"/>
    </location>
</feature>
<evidence type="ECO:0000313" key="3">
    <source>
        <dbReference type="EMBL" id="EGU47434.1"/>
    </source>
</evidence>
<name>C9QKY9_VIBOR</name>
<dbReference type="Pfam" id="PF13614">
    <property type="entry name" value="AAA_31"/>
    <property type="match status" value="1"/>
</dbReference>
<dbReference type="GO" id="GO:0005829">
    <property type="term" value="C:cytosol"/>
    <property type="evidence" value="ECO:0007669"/>
    <property type="project" value="TreeGrafter"/>
</dbReference>
<gene>
    <name evidence="2" type="ORF">VIA_002111</name>
    <name evidence="3" type="ORF">VIOR3934_18168</name>
</gene>
<evidence type="ECO:0000313" key="5">
    <source>
        <dbReference type="Proteomes" id="UP000003515"/>
    </source>
</evidence>
<proteinExistence type="predicted"/>
<evidence type="ECO:0000259" key="1">
    <source>
        <dbReference type="Pfam" id="PF13614"/>
    </source>
</evidence>
<dbReference type="GO" id="GO:0016887">
    <property type="term" value="F:ATP hydrolysis activity"/>
    <property type="evidence" value="ECO:0007669"/>
    <property type="project" value="TreeGrafter"/>
</dbReference>
<dbReference type="PATRIC" id="fig|675816.5.peg.3439"/>
<dbReference type="Proteomes" id="UP000002817">
    <property type="component" value="Unassembled WGS sequence"/>
</dbReference>
<reference evidence="3" key="2">
    <citation type="submission" date="2011-08" db="EMBL/GenBank/DDBJ databases">
        <authorList>
            <person name="Hoffman M."/>
            <person name="Strain E.A."/>
            <person name="Brown E."/>
            <person name="Allard M.W."/>
        </authorList>
    </citation>
    <scope>NUCLEOTIDE SEQUENCE</scope>
    <source>
        <strain evidence="3">CIP 102891</strain>
    </source>
</reference>
<dbReference type="GO" id="GO:0009898">
    <property type="term" value="C:cytoplasmic side of plasma membrane"/>
    <property type="evidence" value="ECO:0007669"/>
    <property type="project" value="TreeGrafter"/>
</dbReference>
<accession>C9QKY9</accession>
<organism evidence="3 4">
    <name type="scientific">Vibrio orientalis CIP 102891 = ATCC 33934</name>
    <dbReference type="NCBI Taxonomy" id="675816"/>
    <lineage>
        <taxon>Bacteria</taxon>
        <taxon>Pseudomonadati</taxon>
        <taxon>Pseudomonadota</taxon>
        <taxon>Gammaproteobacteria</taxon>
        <taxon>Vibrionales</taxon>
        <taxon>Vibrionaceae</taxon>
        <taxon>Vibrio</taxon>
        <taxon>Vibrio oreintalis group</taxon>
    </lineage>
</organism>
<reference evidence="2 5" key="1">
    <citation type="submission" date="2009-10" db="EMBL/GenBank/DDBJ databases">
        <authorList>
            <consortium name="Los Alamos National Laboratory (LANL)"/>
            <consortium name="National Microbial Pathogen Data Resource (NMPDR)"/>
            <person name="Munk A.C."/>
            <person name="Chertkov O."/>
            <person name="Tapia R."/>
            <person name="Green L."/>
            <person name="Rogers Y."/>
            <person name="Detter J.C."/>
            <person name="Bruce D."/>
            <person name="Brettin T.S."/>
            <person name="Colwell R.R."/>
            <person name="Huq A."/>
            <person name="Grim C.J."/>
            <person name="Hasan N.A."/>
            <person name="Bartels D."/>
            <person name="Vonstein V."/>
        </authorList>
    </citation>
    <scope>NUCLEOTIDE SEQUENCE [LARGE SCALE GENOMIC DNA]</scope>
    <source>
        <strain evidence="2 5">CIP 102891</strain>
    </source>
</reference>
<dbReference type="AlphaFoldDB" id="C9QKY9"/>
<evidence type="ECO:0000313" key="2">
    <source>
        <dbReference type="EMBL" id="EEX91469.1"/>
    </source>
</evidence>
<dbReference type="PANTHER" id="PTHR43384:SF13">
    <property type="entry name" value="SLR0110 PROTEIN"/>
    <property type="match status" value="1"/>
</dbReference>
<dbReference type="InterPro" id="IPR027417">
    <property type="entry name" value="P-loop_NTPase"/>
</dbReference>
<dbReference type="EMBL" id="ACZV01000005">
    <property type="protein sequence ID" value="EEX91469.1"/>
    <property type="molecule type" value="Genomic_DNA"/>
</dbReference>
<dbReference type="InterPro" id="IPR025669">
    <property type="entry name" value="AAA_dom"/>
</dbReference>
<dbReference type="InterPro" id="IPR050625">
    <property type="entry name" value="ParA/MinD_ATPase"/>
</dbReference>
<dbReference type="GO" id="GO:0051782">
    <property type="term" value="P:negative regulation of cell division"/>
    <property type="evidence" value="ECO:0007669"/>
    <property type="project" value="TreeGrafter"/>
</dbReference>
<sequence>MGEAVKLTPNGDSPIRLKTNLTIWVFYSSDAFHLHISHELSKCQSVNFEMISFHGLVVANLAHFSPPDLIFVETGPNWAQKIVELQQYEAPESQESAHEASLIVFGNENDNGALKIALRIGAMDFISDKAVLDELIPLLRNIAEEKVATRNLGELIVFMNTKGGAGASLIALNTAITLAKRQPDDVLLVDLDMQFGVIEDYLNVQCTYGIADAIANVADLDDVSLGSLVTKHDTGLHILGFKRENSHENFEKVNQLNKLIPVLRERYPFVIIDLSRGLDRQFGSVISPATKVFLVTQQSLVAVKNTTQVLKALTFEFGIAKDQMEVIVNRYEKRQSIKLKDIKDTVGSIKIHIVPNEFKVAIESANLGRPFIQAKKNSSMSKSVQSLADSLLPEPEEKKGWFKRMFS</sequence>
<dbReference type="EMBL" id="AFWH01000051">
    <property type="protein sequence ID" value="EGU47434.1"/>
    <property type="molecule type" value="Genomic_DNA"/>
</dbReference>
<dbReference type="Gene3D" id="3.40.50.300">
    <property type="entry name" value="P-loop containing nucleotide triphosphate hydrolases"/>
    <property type="match status" value="1"/>
</dbReference>
<dbReference type="SUPFAM" id="SSF52540">
    <property type="entry name" value="P-loop containing nucleoside triphosphate hydrolases"/>
    <property type="match status" value="1"/>
</dbReference>
<dbReference type="PANTHER" id="PTHR43384">
    <property type="entry name" value="SEPTUM SITE-DETERMINING PROTEIN MIND HOMOLOG, CHLOROPLASTIC-RELATED"/>
    <property type="match status" value="1"/>
</dbReference>
<dbReference type="eggNOG" id="COG4963">
    <property type="taxonomic scope" value="Bacteria"/>
</dbReference>
<reference evidence="3 4" key="3">
    <citation type="journal article" date="2012" name="Int. J. Syst. Evol. Microbiol.">
        <title>Vibrio caribbeanicus sp. nov., isolated from the marine sponge Scleritoderma cyanea.</title>
        <authorList>
            <person name="Hoffmann M."/>
            <person name="Monday S.R."/>
            <person name="Allard M.W."/>
            <person name="Strain E.A."/>
            <person name="Whittaker P."/>
            <person name="Naum M."/>
            <person name="McCarthy P.J."/>
            <person name="Lopez J.V."/>
            <person name="Fischer M."/>
            <person name="Brown E.W."/>
        </authorList>
    </citation>
    <scope>NUCLEOTIDE SEQUENCE [LARGE SCALE GENOMIC DNA]</scope>
    <source>
        <strain evidence="3">CIP 102891</strain>
        <strain evidence="4">CIP 102891 / ATCC 33934</strain>
    </source>
</reference>
<dbReference type="GO" id="GO:0005524">
    <property type="term" value="F:ATP binding"/>
    <property type="evidence" value="ECO:0007669"/>
    <property type="project" value="TreeGrafter"/>
</dbReference>
<dbReference type="STRING" id="675816.VIA_002111"/>
<evidence type="ECO:0000313" key="4">
    <source>
        <dbReference type="Proteomes" id="UP000002817"/>
    </source>
</evidence>
<keyword evidence="5" id="KW-1185">Reference proteome</keyword>
<dbReference type="OrthoDB" id="5813333at2"/>